<evidence type="ECO:0000256" key="3">
    <source>
        <dbReference type="PROSITE-ProRule" id="PRU01353"/>
    </source>
</evidence>
<evidence type="ECO:0000259" key="4">
    <source>
        <dbReference type="PROSITE" id="PS52009"/>
    </source>
</evidence>
<comment type="caution">
    <text evidence="5">The sequence shown here is derived from an EMBL/GenBank/DDBJ whole genome shotgun (WGS) entry which is preliminary data.</text>
</comment>
<dbReference type="InterPro" id="IPR051822">
    <property type="entry name" value="Glycosyl_Hydrolase_84"/>
</dbReference>
<dbReference type="PANTHER" id="PTHR13170:SF16">
    <property type="entry name" value="PROTEIN O-GLCNACASE"/>
    <property type="match status" value="1"/>
</dbReference>
<feature type="domain" description="GH84" evidence="4">
    <location>
        <begin position="2"/>
        <end position="274"/>
    </location>
</feature>
<gene>
    <name evidence="5" type="ORF">EYC98_10885</name>
</gene>
<dbReference type="PROSITE" id="PS52009">
    <property type="entry name" value="GH84"/>
    <property type="match status" value="1"/>
</dbReference>
<feature type="active site" description="Proton donor" evidence="3">
    <location>
        <position position="117"/>
    </location>
</feature>
<keyword evidence="2 3" id="KW-0326">Glycosidase</keyword>
<keyword evidence="6" id="KW-1185">Reference proteome</keyword>
<evidence type="ECO:0000256" key="2">
    <source>
        <dbReference type="ARBA" id="ARBA00023295"/>
    </source>
</evidence>
<comment type="similarity">
    <text evidence="3">Belongs to the glycosyl hydrolase 84 family.</text>
</comment>
<reference evidence="5" key="1">
    <citation type="submission" date="2019-02" db="EMBL/GenBank/DDBJ databases">
        <authorList>
            <person name="Li S.-H."/>
        </authorList>
    </citation>
    <scope>NUCLEOTIDE SEQUENCE</scope>
    <source>
        <strain evidence="5">IMCC14734</strain>
    </source>
</reference>
<evidence type="ECO:0000256" key="1">
    <source>
        <dbReference type="ARBA" id="ARBA00022801"/>
    </source>
</evidence>
<dbReference type="Pfam" id="PF07555">
    <property type="entry name" value="NAGidase"/>
    <property type="match status" value="1"/>
</dbReference>
<keyword evidence="1 3" id="KW-0378">Hydrolase</keyword>
<organism evidence="5 6">
    <name type="scientific">Candidatus Litorirhabdus singularis</name>
    <dbReference type="NCBI Taxonomy" id="2518993"/>
    <lineage>
        <taxon>Bacteria</taxon>
        <taxon>Pseudomonadati</taxon>
        <taxon>Pseudomonadota</taxon>
        <taxon>Gammaproteobacteria</taxon>
        <taxon>Cellvibrionales</taxon>
        <taxon>Halieaceae</taxon>
        <taxon>Candidatus Litorirhabdus</taxon>
    </lineage>
</organism>
<accession>A0ABT3TGH3</accession>
<dbReference type="RefSeq" id="WP_279245370.1">
    <property type="nucleotide sequence ID" value="NZ_SHNN01000002.1"/>
</dbReference>
<dbReference type="InterPro" id="IPR011496">
    <property type="entry name" value="O-GlcNAcase_cat"/>
</dbReference>
<proteinExistence type="inferred from homology"/>
<dbReference type="EMBL" id="SHNN01000002">
    <property type="protein sequence ID" value="MCX2981369.1"/>
    <property type="molecule type" value="Genomic_DNA"/>
</dbReference>
<evidence type="ECO:0000313" key="6">
    <source>
        <dbReference type="Proteomes" id="UP001143362"/>
    </source>
</evidence>
<dbReference type="PANTHER" id="PTHR13170">
    <property type="entry name" value="O-GLCNACASE"/>
    <property type="match status" value="1"/>
</dbReference>
<dbReference type="SUPFAM" id="SSF51445">
    <property type="entry name" value="(Trans)glycosidases"/>
    <property type="match status" value="1"/>
</dbReference>
<name>A0ABT3TGH3_9GAMM</name>
<dbReference type="InterPro" id="IPR017853">
    <property type="entry name" value="GH"/>
</dbReference>
<protein>
    <submittedName>
        <fullName evidence="5">Hyaluronidase</fullName>
    </submittedName>
</protein>
<dbReference type="Gene3D" id="3.20.20.80">
    <property type="entry name" value="Glycosidases"/>
    <property type="match status" value="1"/>
</dbReference>
<evidence type="ECO:0000313" key="5">
    <source>
        <dbReference type="EMBL" id="MCX2981369.1"/>
    </source>
</evidence>
<dbReference type="Proteomes" id="UP001143362">
    <property type="component" value="Unassembled WGS sequence"/>
</dbReference>
<sequence>MFLTGIVEGFYGRQWSWQARRDYAPLLTQWGLNSYLYCPKGDPYLRRDWWRPWPRLEQQELASLAGHYRSAGLNFGVGLSPYALYQHYGDQERRRLREKLARIDELGVNVLAILFDDMPGDCPDLALRQAEILTDVQRWSHAQHLLMCPTYYSYDAQLESYFGKMPAHYWEELGATVPAEIAIMWTGNEVCAKRVVASDVTEITSMLRRPPLLWDNYPVNDGAKASQFLHLQPLPERDPGLHEALSGHFCNPMNQAYLSQFPLAGLAQLYGGPEPKLEDYFAEDLSRQLALDRPLFEHQGLQLIGAEQRLALAAVYRAMADPAAAEIADWLAGDYQFDPACLTD</sequence>